<evidence type="ECO:0000313" key="5">
    <source>
        <dbReference type="Proteomes" id="UP000577956"/>
    </source>
</evidence>
<proteinExistence type="predicted"/>
<sequence>MTTQRDPRPPHPAPEDEPAPDPVPAPEDVPDEEAPLDPRAIARASLQAGRNASLWWSSAGVAASAALSVLWSPRLGPVALALVLLAGAVLRAVSPPPGPVAFSPRARWLDLVTLTGFAVVLLGLTWIVPAWGPYPTFP</sequence>
<evidence type="ECO:0000313" key="6">
    <source>
        <dbReference type="Proteomes" id="UP000618382"/>
    </source>
</evidence>
<feature type="region of interest" description="Disordered" evidence="1">
    <location>
        <begin position="1"/>
        <end position="38"/>
    </location>
</feature>
<name>A0A7Y9FE87_9CELL</name>
<dbReference type="Pfam" id="PF11222">
    <property type="entry name" value="DUF3017"/>
    <property type="match status" value="1"/>
</dbReference>
<dbReference type="Proteomes" id="UP000618382">
    <property type="component" value="Unassembled WGS sequence"/>
</dbReference>
<keyword evidence="2" id="KW-1133">Transmembrane helix</keyword>
<dbReference type="EMBL" id="JACCBK010000001">
    <property type="protein sequence ID" value="NYD85402.1"/>
    <property type="molecule type" value="Genomic_DNA"/>
</dbReference>
<evidence type="ECO:0000313" key="4">
    <source>
        <dbReference type="EMBL" id="NYD85402.1"/>
    </source>
</evidence>
<feature type="transmembrane region" description="Helical" evidence="2">
    <location>
        <begin position="106"/>
        <end position="128"/>
    </location>
</feature>
<gene>
    <name evidence="4" type="ORF">BKA21_000951</name>
    <name evidence="3" type="ORF">Col01nite_23220</name>
</gene>
<reference evidence="4 5" key="1">
    <citation type="submission" date="2020-07" db="EMBL/GenBank/DDBJ databases">
        <title>Sequencing the genomes of 1000 actinobacteria strains.</title>
        <authorList>
            <person name="Klenk H.-P."/>
        </authorList>
    </citation>
    <scope>NUCLEOTIDE SEQUENCE [LARGE SCALE GENOMIC DNA]</scope>
    <source>
        <strain evidence="4 5">DSM 24482</strain>
    </source>
</reference>
<protein>
    <submittedName>
        <fullName evidence="4">Uncharacterized protein YggT (Ycf19 family)</fullName>
    </submittedName>
</protein>
<keyword evidence="2" id="KW-0472">Membrane</keyword>
<evidence type="ECO:0000313" key="3">
    <source>
        <dbReference type="EMBL" id="GIG33163.1"/>
    </source>
</evidence>
<feature type="transmembrane region" description="Helical" evidence="2">
    <location>
        <begin position="53"/>
        <end position="71"/>
    </location>
</feature>
<accession>A0A7Y9FE87</accession>
<reference evidence="3 6" key="2">
    <citation type="submission" date="2021-01" db="EMBL/GenBank/DDBJ databases">
        <title>Whole genome shotgun sequence of Cellulomonas oligotrophica NBRC 109435.</title>
        <authorList>
            <person name="Komaki H."/>
            <person name="Tamura T."/>
        </authorList>
    </citation>
    <scope>NUCLEOTIDE SEQUENCE [LARGE SCALE GENOMIC DNA]</scope>
    <source>
        <strain evidence="3 6">NBRC 109435</strain>
    </source>
</reference>
<feature type="transmembrane region" description="Helical" evidence="2">
    <location>
        <begin position="77"/>
        <end position="94"/>
    </location>
</feature>
<dbReference type="AlphaFoldDB" id="A0A7Y9FE87"/>
<evidence type="ECO:0000256" key="1">
    <source>
        <dbReference type="SAM" id="MobiDB-lite"/>
    </source>
</evidence>
<dbReference type="EMBL" id="BONN01000006">
    <property type="protein sequence ID" value="GIG33163.1"/>
    <property type="molecule type" value="Genomic_DNA"/>
</dbReference>
<keyword evidence="6" id="KW-1185">Reference proteome</keyword>
<dbReference type="RefSeq" id="WP_140457218.1">
    <property type="nucleotide sequence ID" value="NZ_BAABFI010000005.1"/>
</dbReference>
<dbReference type="Proteomes" id="UP000577956">
    <property type="component" value="Unassembled WGS sequence"/>
</dbReference>
<evidence type="ECO:0000256" key="2">
    <source>
        <dbReference type="SAM" id="Phobius"/>
    </source>
</evidence>
<organism evidence="4 5">
    <name type="scientific">Cellulomonas oligotrophica</name>
    <dbReference type="NCBI Taxonomy" id="931536"/>
    <lineage>
        <taxon>Bacteria</taxon>
        <taxon>Bacillati</taxon>
        <taxon>Actinomycetota</taxon>
        <taxon>Actinomycetes</taxon>
        <taxon>Micrococcales</taxon>
        <taxon>Cellulomonadaceae</taxon>
        <taxon>Cellulomonas</taxon>
    </lineage>
</organism>
<keyword evidence="2" id="KW-0812">Transmembrane</keyword>
<dbReference type="InterPro" id="IPR021385">
    <property type="entry name" value="DUF3017"/>
</dbReference>
<comment type="caution">
    <text evidence="4">The sequence shown here is derived from an EMBL/GenBank/DDBJ whole genome shotgun (WGS) entry which is preliminary data.</text>
</comment>